<sequence>MCIAQLDLLDLLDVEEVTIGVAPIVPAVAPARGRGRPPDHGLVERDRLFRVWHRQHHPELSAHAAAELIARDLGRYRSSAWQRERTDDTVPARHLGRPTEIAWSILRLRDFVPSPRSIRRSLSN</sequence>
<evidence type="ECO:0000313" key="2">
    <source>
        <dbReference type="Proteomes" id="UP001597314"/>
    </source>
</evidence>
<accession>A0ABW5ALM9</accession>
<dbReference type="EMBL" id="JBHUIW010000016">
    <property type="protein sequence ID" value="MFD2183327.1"/>
    <property type="molecule type" value="Genomic_DNA"/>
</dbReference>
<reference evidence="2" key="1">
    <citation type="journal article" date="2019" name="Int. J. Syst. Evol. Microbiol.">
        <title>The Global Catalogue of Microorganisms (GCM) 10K type strain sequencing project: providing services to taxonomists for standard genome sequencing and annotation.</title>
        <authorList>
            <consortium name="The Broad Institute Genomics Platform"/>
            <consortium name="The Broad Institute Genome Sequencing Center for Infectious Disease"/>
            <person name="Wu L."/>
            <person name="Ma J."/>
        </authorList>
    </citation>
    <scope>NUCLEOTIDE SEQUENCE [LARGE SCALE GENOMIC DNA]</scope>
    <source>
        <strain evidence="2">CGMCC 1.6774</strain>
    </source>
</reference>
<comment type="caution">
    <text evidence="1">The sequence shown here is derived from an EMBL/GenBank/DDBJ whole genome shotgun (WGS) entry which is preliminary data.</text>
</comment>
<organism evidence="1 2">
    <name type="scientific">Rhodoplanes azumiensis</name>
    <dbReference type="NCBI Taxonomy" id="1897628"/>
    <lineage>
        <taxon>Bacteria</taxon>
        <taxon>Pseudomonadati</taxon>
        <taxon>Pseudomonadota</taxon>
        <taxon>Alphaproteobacteria</taxon>
        <taxon>Hyphomicrobiales</taxon>
        <taxon>Nitrobacteraceae</taxon>
        <taxon>Rhodoplanes</taxon>
    </lineage>
</organism>
<proteinExistence type="predicted"/>
<evidence type="ECO:0000313" key="1">
    <source>
        <dbReference type="EMBL" id="MFD2183327.1"/>
    </source>
</evidence>
<dbReference type="Proteomes" id="UP001597314">
    <property type="component" value="Unassembled WGS sequence"/>
</dbReference>
<keyword evidence="2" id="KW-1185">Reference proteome</keyword>
<protein>
    <submittedName>
        <fullName evidence="1">Uncharacterized protein</fullName>
    </submittedName>
</protein>
<gene>
    <name evidence="1" type="ORF">ACFSOX_14305</name>
</gene>
<name>A0ABW5ALM9_9BRAD</name>
<dbReference type="RefSeq" id="WP_378478485.1">
    <property type="nucleotide sequence ID" value="NZ_JBHUIW010000016.1"/>
</dbReference>